<dbReference type="AlphaFoldDB" id="A0A4R4X3S1"/>
<comment type="caution">
    <text evidence="2">The sequence shown here is derived from an EMBL/GenBank/DDBJ whole genome shotgun (WGS) entry which is preliminary data.</text>
</comment>
<dbReference type="EMBL" id="SMKP01000008">
    <property type="protein sequence ID" value="TDD24902.1"/>
    <property type="molecule type" value="Genomic_DNA"/>
</dbReference>
<dbReference type="InterPro" id="IPR017517">
    <property type="entry name" value="Maleyloyr_isom"/>
</dbReference>
<dbReference type="SUPFAM" id="SSF109854">
    <property type="entry name" value="DinB/YfiT-like putative metalloenzymes"/>
    <property type="match status" value="1"/>
</dbReference>
<dbReference type="InterPro" id="IPR034660">
    <property type="entry name" value="DinB/YfiT-like"/>
</dbReference>
<gene>
    <name evidence="2" type="ORF">E1294_04225</name>
</gene>
<dbReference type="Gene3D" id="1.20.120.450">
    <property type="entry name" value="dinb family like domain"/>
    <property type="match status" value="1"/>
</dbReference>
<feature type="domain" description="Mycothiol-dependent maleylpyruvate isomerase metal-binding" evidence="1">
    <location>
        <begin position="19"/>
        <end position="136"/>
    </location>
</feature>
<organism evidence="2 3">
    <name type="scientific">Nonomuraea diastatica</name>
    <dbReference type="NCBI Taxonomy" id="1848329"/>
    <lineage>
        <taxon>Bacteria</taxon>
        <taxon>Bacillati</taxon>
        <taxon>Actinomycetota</taxon>
        <taxon>Actinomycetes</taxon>
        <taxon>Streptosporangiales</taxon>
        <taxon>Streptosporangiaceae</taxon>
        <taxon>Nonomuraea</taxon>
    </lineage>
</organism>
<keyword evidence="3" id="KW-1185">Reference proteome</keyword>
<dbReference type="InterPro" id="IPR017520">
    <property type="entry name" value="CHP03086"/>
</dbReference>
<accession>A0A4R4X3S1</accession>
<dbReference type="OrthoDB" id="5185819at2"/>
<evidence type="ECO:0000313" key="3">
    <source>
        <dbReference type="Proteomes" id="UP000294543"/>
    </source>
</evidence>
<name>A0A4R4X3S1_9ACTN</name>
<sequence>MMGEQNRALAAGVALLERAIEYAVGSLRAVTPEALCRGTPCSGWSLQRLLDHVDDSLRSLNEAAASRSVELCGAAAPRPAAANPALLLRDDATEVLGLWTALLADEPVSIGGWQVSSPMVAAVGAIEIAVHGWDVARACGELHPIPPAMAGELLDLAQVFVTPADRPDRFAARMVVRRQAPAQDHLLAFLGRDPDWRAHL</sequence>
<dbReference type="NCBIfam" id="TIGR03083">
    <property type="entry name" value="maleylpyruvate isomerase family mycothiol-dependent enzyme"/>
    <property type="match status" value="1"/>
</dbReference>
<dbReference type="NCBIfam" id="TIGR03086">
    <property type="entry name" value="TIGR03086 family metal-binding protein"/>
    <property type="match status" value="1"/>
</dbReference>
<dbReference type="GO" id="GO:0046872">
    <property type="term" value="F:metal ion binding"/>
    <property type="evidence" value="ECO:0007669"/>
    <property type="project" value="InterPro"/>
</dbReference>
<protein>
    <submittedName>
        <fullName evidence="2">TIGR03086 family protein</fullName>
    </submittedName>
</protein>
<dbReference type="Pfam" id="PF11716">
    <property type="entry name" value="MDMPI_N"/>
    <property type="match status" value="1"/>
</dbReference>
<evidence type="ECO:0000313" key="2">
    <source>
        <dbReference type="EMBL" id="TDD24902.1"/>
    </source>
</evidence>
<dbReference type="InterPro" id="IPR024344">
    <property type="entry name" value="MDMPI_metal-binding"/>
</dbReference>
<dbReference type="Proteomes" id="UP000294543">
    <property type="component" value="Unassembled WGS sequence"/>
</dbReference>
<proteinExistence type="predicted"/>
<reference evidence="2 3" key="1">
    <citation type="submission" date="2019-03" db="EMBL/GenBank/DDBJ databases">
        <title>Draft genome sequences of novel Actinobacteria.</title>
        <authorList>
            <person name="Sahin N."/>
            <person name="Ay H."/>
            <person name="Saygin H."/>
        </authorList>
    </citation>
    <scope>NUCLEOTIDE SEQUENCE [LARGE SCALE GENOMIC DNA]</scope>
    <source>
        <strain evidence="2 3">KC712</strain>
    </source>
</reference>
<evidence type="ECO:0000259" key="1">
    <source>
        <dbReference type="Pfam" id="PF11716"/>
    </source>
</evidence>